<dbReference type="InterPro" id="IPR036388">
    <property type="entry name" value="WH-like_DNA-bd_sf"/>
</dbReference>
<dbReference type="PROSITE" id="PS50949">
    <property type="entry name" value="HTH_GNTR"/>
    <property type="match status" value="1"/>
</dbReference>
<evidence type="ECO:0000313" key="5">
    <source>
        <dbReference type="EMBL" id="NNH10117.1"/>
    </source>
</evidence>
<dbReference type="AlphaFoldDB" id="A0A849BBZ4"/>
<dbReference type="GO" id="GO:0003700">
    <property type="term" value="F:DNA-binding transcription factor activity"/>
    <property type="evidence" value="ECO:0007669"/>
    <property type="project" value="InterPro"/>
</dbReference>
<name>A0A849BBZ4_9BURK</name>
<dbReference type="Pfam" id="PF07729">
    <property type="entry name" value="FCD"/>
    <property type="match status" value="1"/>
</dbReference>
<dbReference type="SUPFAM" id="SSF46785">
    <property type="entry name" value="Winged helix' DNA-binding domain"/>
    <property type="match status" value="1"/>
</dbReference>
<keyword evidence="3" id="KW-0804">Transcription</keyword>
<accession>A0A849BBZ4</accession>
<dbReference type="Proteomes" id="UP000542973">
    <property type="component" value="Unassembled WGS sequence"/>
</dbReference>
<reference evidence="5 6" key="1">
    <citation type="submission" date="2020-05" db="EMBL/GenBank/DDBJ databases">
        <title>MicrobeNet Type strains.</title>
        <authorList>
            <person name="Nicholson A.C."/>
        </authorList>
    </citation>
    <scope>NUCLEOTIDE SEQUENCE [LARGE SCALE GENOMIC DNA]</scope>
    <source>
        <strain evidence="5 6">ATCC 700815</strain>
    </source>
</reference>
<comment type="caution">
    <text evidence="5">The sequence shown here is derived from an EMBL/GenBank/DDBJ whole genome shotgun (WGS) entry which is preliminary data.</text>
</comment>
<dbReference type="GO" id="GO:0003677">
    <property type="term" value="F:DNA binding"/>
    <property type="evidence" value="ECO:0007669"/>
    <property type="project" value="UniProtKB-KW"/>
</dbReference>
<dbReference type="Gene3D" id="1.20.120.530">
    <property type="entry name" value="GntR ligand-binding domain-like"/>
    <property type="match status" value="1"/>
</dbReference>
<evidence type="ECO:0000259" key="4">
    <source>
        <dbReference type="PROSITE" id="PS50949"/>
    </source>
</evidence>
<dbReference type="PANTHER" id="PTHR43537:SF51">
    <property type="entry name" value="HTH-TYPE TRANSCRIPTIONAL REGULATOR LGOR-RELATED"/>
    <property type="match status" value="1"/>
</dbReference>
<keyword evidence="2" id="KW-0238">DNA-binding</keyword>
<dbReference type="InterPro" id="IPR000524">
    <property type="entry name" value="Tscrpt_reg_HTH_GntR"/>
</dbReference>
<sequence length="232" mass="25367">MASQIERVTMELRRRILAGELQAGERIREVQFSGELGVSRTPLRLALGELEKEGLLERLPTRGFRVRQVTLDEVAMAIDVRGTLEGMAARLLAEQGVTREVLEELQACVDEGRLLVEQALLGRDTPVDTARWAAMNARFHRALVEGAANPALASALDHIARTPMAGPGALGAAGVQPSLELAFVQRAQFDHEDVVRAIVAHEGARAEALMREHARRSRDNKRALVQGLHPAT</sequence>
<dbReference type="RefSeq" id="WP_053823795.1">
    <property type="nucleotide sequence ID" value="NZ_BAAAEB010000022.1"/>
</dbReference>
<dbReference type="EMBL" id="JABEMD010000005">
    <property type="protein sequence ID" value="NNH10117.1"/>
    <property type="molecule type" value="Genomic_DNA"/>
</dbReference>
<gene>
    <name evidence="5" type="ORF">HLB16_04385</name>
</gene>
<evidence type="ECO:0000313" key="6">
    <source>
        <dbReference type="Proteomes" id="UP000542973"/>
    </source>
</evidence>
<dbReference type="Pfam" id="PF00392">
    <property type="entry name" value="GntR"/>
    <property type="match status" value="1"/>
</dbReference>
<dbReference type="Gene3D" id="1.10.10.10">
    <property type="entry name" value="Winged helix-like DNA-binding domain superfamily/Winged helix DNA-binding domain"/>
    <property type="match status" value="1"/>
</dbReference>
<dbReference type="SMART" id="SM00895">
    <property type="entry name" value="FCD"/>
    <property type="match status" value="1"/>
</dbReference>
<feature type="domain" description="HTH gntR-type" evidence="4">
    <location>
        <begin position="2"/>
        <end position="69"/>
    </location>
</feature>
<dbReference type="SMART" id="SM00345">
    <property type="entry name" value="HTH_GNTR"/>
    <property type="match status" value="1"/>
</dbReference>
<dbReference type="PANTHER" id="PTHR43537">
    <property type="entry name" value="TRANSCRIPTIONAL REGULATOR, GNTR FAMILY"/>
    <property type="match status" value="1"/>
</dbReference>
<dbReference type="InterPro" id="IPR008920">
    <property type="entry name" value="TF_FadR/GntR_C"/>
</dbReference>
<organism evidence="5 6">
    <name type="scientific">Cupriavidus gilardii</name>
    <dbReference type="NCBI Taxonomy" id="82541"/>
    <lineage>
        <taxon>Bacteria</taxon>
        <taxon>Pseudomonadati</taxon>
        <taxon>Pseudomonadota</taxon>
        <taxon>Betaproteobacteria</taxon>
        <taxon>Burkholderiales</taxon>
        <taxon>Burkholderiaceae</taxon>
        <taxon>Cupriavidus</taxon>
    </lineage>
</organism>
<dbReference type="InterPro" id="IPR011711">
    <property type="entry name" value="GntR_C"/>
</dbReference>
<keyword evidence="1" id="KW-0805">Transcription regulation</keyword>
<dbReference type="CDD" id="cd07377">
    <property type="entry name" value="WHTH_GntR"/>
    <property type="match status" value="1"/>
</dbReference>
<evidence type="ECO:0000256" key="3">
    <source>
        <dbReference type="ARBA" id="ARBA00023163"/>
    </source>
</evidence>
<dbReference type="SUPFAM" id="SSF48008">
    <property type="entry name" value="GntR ligand-binding domain-like"/>
    <property type="match status" value="1"/>
</dbReference>
<evidence type="ECO:0000256" key="2">
    <source>
        <dbReference type="ARBA" id="ARBA00023125"/>
    </source>
</evidence>
<dbReference type="InterPro" id="IPR036390">
    <property type="entry name" value="WH_DNA-bd_sf"/>
</dbReference>
<evidence type="ECO:0000256" key="1">
    <source>
        <dbReference type="ARBA" id="ARBA00023015"/>
    </source>
</evidence>
<proteinExistence type="predicted"/>
<protein>
    <submittedName>
        <fullName evidence="5">GntR family transcriptional regulator</fullName>
    </submittedName>
</protein>